<comment type="caution">
    <text evidence="2">The sequence shown here is derived from an EMBL/GenBank/DDBJ whole genome shotgun (WGS) entry which is preliminary data.</text>
</comment>
<dbReference type="SUPFAM" id="SSF53756">
    <property type="entry name" value="UDP-Glycosyltransferase/glycogen phosphorylase"/>
    <property type="match status" value="1"/>
</dbReference>
<feature type="domain" description="Spore protein YkvP/CgeB glycosyl transferase-like" evidence="1">
    <location>
        <begin position="241"/>
        <end position="387"/>
    </location>
</feature>
<dbReference type="Proteomes" id="UP000637513">
    <property type="component" value="Unassembled WGS sequence"/>
</dbReference>
<reference evidence="2 3" key="1">
    <citation type="submission" date="2020-08" db="EMBL/GenBank/DDBJ databases">
        <title>Genome public.</title>
        <authorList>
            <person name="Liu C."/>
            <person name="Sun Q."/>
        </authorList>
    </citation>
    <scope>NUCLEOTIDE SEQUENCE [LARGE SCALE GENOMIC DNA]</scope>
    <source>
        <strain evidence="2 3">BX3</strain>
    </source>
</reference>
<gene>
    <name evidence="2" type="ORF">H8700_11010</name>
</gene>
<dbReference type="RefSeq" id="WP_249305674.1">
    <property type="nucleotide sequence ID" value="NZ_JACRSW010000035.1"/>
</dbReference>
<evidence type="ECO:0000313" key="3">
    <source>
        <dbReference type="Proteomes" id="UP000637513"/>
    </source>
</evidence>
<accession>A0ABR7MXL8</accession>
<sequence>MRSKIVLMTGGTETLDFFSRQMQNTFVQAGYKIFLFDQRYEEESAQKLASFAGISDTVLITFNFEGLQMSPCLYDPLNRLFWDSHDVICINIAVDHPFYYPEVIEIHPNRFYQVSIDRLHRAYLKNYYPQIHSDLFLPLAGTSLYPDGSYPSFEDRTYDVVFTGNFTPKEEFDQYIDRLGEEYAVFYRSMLTELIQNPQLADDAVMEAHLHREFPDASNEEIRKTIANMIFIDAYIRFYFREKIIKTLVDHKINVHCVGKGWNRLQCKHPEYLTFEEGQLSKGCLERIANAKISLNIMPWFKDGAHDRVFNSMANGAVCVTDTNRYLCCELTDRENVIFYDLSNIEALPDLVNSILQNPKRAKKIARNAYTLTMRKHTWANRANDLLRFIHTLS</sequence>
<dbReference type="InterPro" id="IPR055259">
    <property type="entry name" value="YkvP/CgeB_Glyco_trans-like"/>
</dbReference>
<dbReference type="EMBL" id="JACRSW010000035">
    <property type="protein sequence ID" value="MBC8558230.1"/>
    <property type="molecule type" value="Genomic_DNA"/>
</dbReference>
<organism evidence="2 3">
    <name type="scientific">Jutongia hominis</name>
    <dbReference type="NCBI Taxonomy" id="2763664"/>
    <lineage>
        <taxon>Bacteria</taxon>
        <taxon>Bacillati</taxon>
        <taxon>Bacillota</taxon>
        <taxon>Clostridia</taxon>
        <taxon>Lachnospirales</taxon>
        <taxon>Lachnospiraceae</taxon>
        <taxon>Jutongia</taxon>
    </lineage>
</organism>
<protein>
    <submittedName>
        <fullName evidence="2">Glycosyltransferase family 1 protein</fullName>
    </submittedName>
</protein>
<evidence type="ECO:0000259" key="1">
    <source>
        <dbReference type="Pfam" id="PF13524"/>
    </source>
</evidence>
<evidence type="ECO:0000313" key="2">
    <source>
        <dbReference type="EMBL" id="MBC8558230.1"/>
    </source>
</evidence>
<name>A0ABR7MXL8_9FIRM</name>
<proteinExistence type="predicted"/>
<keyword evidence="3" id="KW-1185">Reference proteome</keyword>
<dbReference type="Pfam" id="PF13524">
    <property type="entry name" value="Glyco_trans_1_2"/>
    <property type="match status" value="1"/>
</dbReference>